<name>A0A426XW26_ENSVE</name>
<dbReference type="AlphaFoldDB" id="A0A426XW26"/>
<protein>
    <submittedName>
        <fullName evidence="2">Uncharacterized protein</fullName>
    </submittedName>
</protein>
<organism evidence="2 3">
    <name type="scientific">Ensete ventricosum</name>
    <name type="common">Abyssinian banana</name>
    <name type="synonym">Musa ensete</name>
    <dbReference type="NCBI Taxonomy" id="4639"/>
    <lineage>
        <taxon>Eukaryota</taxon>
        <taxon>Viridiplantae</taxon>
        <taxon>Streptophyta</taxon>
        <taxon>Embryophyta</taxon>
        <taxon>Tracheophyta</taxon>
        <taxon>Spermatophyta</taxon>
        <taxon>Magnoliopsida</taxon>
        <taxon>Liliopsida</taxon>
        <taxon>Zingiberales</taxon>
        <taxon>Musaceae</taxon>
        <taxon>Ensete</taxon>
    </lineage>
</organism>
<proteinExistence type="predicted"/>
<dbReference type="Proteomes" id="UP000287651">
    <property type="component" value="Unassembled WGS sequence"/>
</dbReference>
<dbReference type="EMBL" id="AMZH03016954">
    <property type="protein sequence ID" value="RRT43709.1"/>
    <property type="molecule type" value="Genomic_DNA"/>
</dbReference>
<feature type="compositionally biased region" description="Basic and acidic residues" evidence="1">
    <location>
        <begin position="13"/>
        <end position="27"/>
    </location>
</feature>
<reference evidence="2 3" key="1">
    <citation type="journal article" date="2014" name="Agronomy (Basel)">
        <title>A Draft Genome Sequence for Ensete ventricosum, the Drought-Tolerant Tree Against Hunger.</title>
        <authorList>
            <person name="Harrison J."/>
            <person name="Moore K.A."/>
            <person name="Paszkiewicz K."/>
            <person name="Jones T."/>
            <person name="Grant M."/>
            <person name="Ambacheew D."/>
            <person name="Muzemil S."/>
            <person name="Studholme D.J."/>
        </authorList>
    </citation>
    <scope>NUCLEOTIDE SEQUENCE [LARGE SCALE GENOMIC DNA]</scope>
</reference>
<evidence type="ECO:0000313" key="3">
    <source>
        <dbReference type="Proteomes" id="UP000287651"/>
    </source>
</evidence>
<gene>
    <name evidence="2" type="ORF">B296_00039143</name>
</gene>
<sequence>MIKFIEESEEEVQEPKENTKEDLQPADRTTHVVAGHVNPQVTKVEESFMQQPVTVLTNILMNGKGEQVTSCEKHGSEVMMILTQRLQKLAEISGASTEPTRLLPTKLYDLHMLILQEEPLAHIWPYCCPHPQRVEVKRIVQEMYKLFLKCHIQSNQLWLLKQRSQILGYFYDFFKEWTIMLKIFPDDDHRSTAHDYKKIESL</sequence>
<accession>A0A426XW26</accession>
<evidence type="ECO:0000313" key="2">
    <source>
        <dbReference type="EMBL" id="RRT43709.1"/>
    </source>
</evidence>
<evidence type="ECO:0000256" key="1">
    <source>
        <dbReference type="SAM" id="MobiDB-lite"/>
    </source>
</evidence>
<feature type="region of interest" description="Disordered" evidence="1">
    <location>
        <begin position="1"/>
        <end position="27"/>
    </location>
</feature>
<comment type="caution">
    <text evidence="2">The sequence shown here is derived from an EMBL/GenBank/DDBJ whole genome shotgun (WGS) entry which is preliminary data.</text>
</comment>